<dbReference type="Gene3D" id="1.20.1250.20">
    <property type="entry name" value="MFS general substrate transporter like domains"/>
    <property type="match status" value="1"/>
</dbReference>
<dbReference type="SUPFAM" id="SSF103473">
    <property type="entry name" value="MFS general substrate transporter"/>
    <property type="match status" value="1"/>
</dbReference>
<evidence type="ECO:0000259" key="8">
    <source>
        <dbReference type="PROSITE" id="PS50850"/>
    </source>
</evidence>
<evidence type="ECO:0000256" key="7">
    <source>
        <dbReference type="SAM" id="Phobius"/>
    </source>
</evidence>
<dbReference type="InterPro" id="IPR020846">
    <property type="entry name" value="MFS_dom"/>
</dbReference>
<dbReference type="Proteomes" id="UP000640335">
    <property type="component" value="Unassembled WGS sequence"/>
</dbReference>
<dbReference type="EMBL" id="JACSQZ010000018">
    <property type="protein sequence ID" value="MBD7914878.1"/>
    <property type="molecule type" value="Genomic_DNA"/>
</dbReference>
<evidence type="ECO:0000256" key="2">
    <source>
        <dbReference type="ARBA" id="ARBA00022448"/>
    </source>
</evidence>
<dbReference type="PROSITE" id="PS50850">
    <property type="entry name" value="MFS"/>
    <property type="match status" value="1"/>
</dbReference>
<feature type="transmembrane region" description="Helical" evidence="7">
    <location>
        <begin position="70"/>
        <end position="88"/>
    </location>
</feature>
<dbReference type="InterPro" id="IPR050171">
    <property type="entry name" value="MFS_Transporters"/>
</dbReference>
<feature type="transmembrane region" description="Helical" evidence="7">
    <location>
        <begin position="296"/>
        <end position="316"/>
    </location>
</feature>
<evidence type="ECO:0000313" key="9">
    <source>
        <dbReference type="EMBL" id="MBD7914878.1"/>
    </source>
</evidence>
<evidence type="ECO:0000256" key="1">
    <source>
        <dbReference type="ARBA" id="ARBA00004651"/>
    </source>
</evidence>
<feature type="transmembrane region" description="Helical" evidence="7">
    <location>
        <begin position="204"/>
        <end position="225"/>
    </location>
</feature>
<feature type="transmembrane region" description="Helical" evidence="7">
    <location>
        <begin position="273"/>
        <end position="290"/>
    </location>
</feature>
<evidence type="ECO:0000256" key="4">
    <source>
        <dbReference type="ARBA" id="ARBA00022692"/>
    </source>
</evidence>
<comment type="subcellular location">
    <subcellularLocation>
        <location evidence="1">Cell membrane</location>
        <topology evidence="1">Multi-pass membrane protein</topology>
    </subcellularLocation>
</comment>
<dbReference type="PANTHER" id="PTHR23517:SF2">
    <property type="entry name" value="MULTIDRUG RESISTANCE PROTEIN MDTH"/>
    <property type="match status" value="1"/>
</dbReference>
<comment type="caution">
    <text evidence="9">The sequence shown here is derived from an EMBL/GenBank/DDBJ whole genome shotgun (WGS) entry which is preliminary data.</text>
</comment>
<keyword evidence="6 7" id="KW-0472">Membrane</keyword>
<feature type="transmembrane region" description="Helical" evidence="7">
    <location>
        <begin position="245"/>
        <end position="266"/>
    </location>
</feature>
<dbReference type="RefSeq" id="WP_191749642.1">
    <property type="nucleotide sequence ID" value="NZ_JACSQZ010000018.1"/>
</dbReference>
<accession>A0ABR8Q379</accession>
<reference evidence="9 10" key="1">
    <citation type="submission" date="2020-08" db="EMBL/GenBank/DDBJ databases">
        <title>A Genomic Blueprint of the Chicken Gut Microbiome.</title>
        <authorList>
            <person name="Gilroy R."/>
            <person name="Ravi A."/>
            <person name="Getino M."/>
            <person name="Pursley I."/>
            <person name="Horton D.L."/>
            <person name="Alikhan N.-F."/>
            <person name="Baker D."/>
            <person name="Gharbi K."/>
            <person name="Hall N."/>
            <person name="Watson M."/>
            <person name="Adriaenssens E.M."/>
            <person name="Foster-Nyarko E."/>
            <person name="Jarju S."/>
            <person name="Secka A."/>
            <person name="Antonio M."/>
            <person name="Oren A."/>
            <person name="Chaudhuri R."/>
            <person name="La Ragione R.M."/>
            <person name="Hildebrand F."/>
            <person name="Pallen M.J."/>
        </authorList>
    </citation>
    <scope>NUCLEOTIDE SEQUENCE [LARGE SCALE GENOMIC DNA]</scope>
    <source>
        <strain evidence="9 10">Sa3CUN1</strain>
    </source>
</reference>
<dbReference type="PANTHER" id="PTHR23517">
    <property type="entry name" value="RESISTANCE PROTEIN MDTM, PUTATIVE-RELATED-RELATED"/>
    <property type="match status" value="1"/>
</dbReference>
<dbReference type="CDD" id="cd17473">
    <property type="entry name" value="MFS_arabinose_efflux_permease_like"/>
    <property type="match status" value="1"/>
</dbReference>
<dbReference type="InterPro" id="IPR011701">
    <property type="entry name" value="MFS"/>
</dbReference>
<dbReference type="InterPro" id="IPR036259">
    <property type="entry name" value="MFS_trans_sf"/>
</dbReference>
<keyword evidence="2" id="KW-0813">Transport</keyword>
<protein>
    <submittedName>
        <fullName evidence="9">MFS transporter</fullName>
    </submittedName>
</protein>
<evidence type="ECO:0000256" key="5">
    <source>
        <dbReference type="ARBA" id="ARBA00022989"/>
    </source>
</evidence>
<feature type="transmembrane region" description="Helical" evidence="7">
    <location>
        <begin position="94"/>
        <end position="118"/>
    </location>
</feature>
<feature type="transmembrane region" description="Helical" evidence="7">
    <location>
        <begin position="158"/>
        <end position="177"/>
    </location>
</feature>
<keyword evidence="4 7" id="KW-0812">Transmembrane</keyword>
<organism evidence="9 10">
    <name type="scientific">Clostridium gallinarum</name>
    <dbReference type="NCBI Taxonomy" id="2762246"/>
    <lineage>
        <taxon>Bacteria</taxon>
        <taxon>Bacillati</taxon>
        <taxon>Bacillota</taxon>
        <taxon>Clostridia</taxon>
        <taxon>Eubacteriales</taxon>
        <taxon>Clostridiaceae</taxon>
        <taxon>Clostridium</taxon>
    </lineage>
</organism>
<feature type="transmembrane region" description="Helical" evidence="7">
    <location>
        <begin position="362"/>
        <end position="384"/>
    </location>
</feature>
<keyword evidence="10" id="KW-1185">Reference proteome</keyword>
<feature type="domain" description="Major facilitator superfamily (MFS) profile" evidence="8">
    <location>
        <begin position="1"/>
        <end position="388"/>
    </location>
</feature>
<feature type="transmembrane region" description="Helical" evidence="7">
    <location>
        <begin position="45"/>
        <end position="63"/>
    </location>
</feature>
<keyword evidence="5 7" id="KW-1133">Transmembrane helix</keyword>
<name>A0ABR8Q379_9CLOT</name>
<feature type="transmembrane region" description="Helical" evidence="7">
    <location>
        <begin position="130"/>
        <end position="152"/>
    </location>
</feature>
<evidence type="ECO:0000256" key="6">
    <source>
        <dbReference type="ARBA" id="ARBA00023136"/>
    </source>
</evidence>
<evidence type="ECO:0000256" key="3">
    <source>
        <dbReference type="ARBA" id="ARBA00022475"/>
    </source>
</evidence>
<keyword evidence="3" id="KW-1003">Cell membrane</keyword>
<feature type="transmembrane region" description="Helical" evidence="7">
    <location>
        <begin position="328"/>
        <end position="350"/>
    </location>
</feature>
<proteinExistence type="predicted"/>
<sequence>MNFTKKISLLSISFVLTTAYAISPGIPLMMRDFPNQSEMSIQMLTTIPALSVMIMVLISSLISKHIGSKTTVIIGLIFISIFGPLPVILNSFPVILLCRLLLGVGFGLVNPLAVSLISKFFNGDEKATLLGFRGAVESLGQSALTLVAGYLLTFGWRYSFLVYLVAIPILIFFMIFIPDISKEEKEVKQKAEIKNENGVRKNTLNLNVLMFASVLFFIILTYVGVKVKLSTLIVNKGYGTVVDAGQILSLLTFIGMFAAMCFGKFYKILKNNLLTLAIIVIGLGQIIVGYSNSLIMTYIGSILIGFFYPLVVAFIFNICSTISNENQVTLTTSIMLVGCNTGAFLAPYGLKLVNLIIRQDNPTLVFTIYGCVLFVIAIVIYYVLKNVQKKYKGSME</sequence>
<evidence type="ECO:0000313" key="10">
    <source>
        <dbReference type="Proteomes" id="UP000640335"/>
    </source>
</evidence>
<gene>
    <name evidence="9" type="ORF">H9660_06935</name>
</gene>
<dbReference type="Pfam" id="PF07690">
    <property type="entry name" value="MFS_1"/>
    <property type="match status" value="1"/>
</dbReference>